<reference evidence="6 7" key="1">
    <citation type="journal article" date="2018" name="Cell">
        <title>The Chara Genome: Secondary Complexity and Implications for Plant Terrestrialization.</title>
        <authorList>
            <person name="Nishiyama T."/>
            <person name="Sakayama H."/>
            <person name="Vries J.D."/>
            <person name="Buschmann H."/>
            <person name="Saint-Marcoux D."/>
            <person name="Ullrich K.K."/>
            <person name="Haas F.B."/>
            <person name="Vanderstraeten L."/>
            <person name="Becker D."/>
            <person name="Lang D."/>
            <person name="Vosolsobe S."/>
            <person name="Rombauts S."/>
            <person name="Wilhelmsson P.K.I."/>
            <person name="Janitza P."/>
            <person name="Kern R."/>
            <person name="Heyl A."/>
            <person name="Rumpler F."/>
            <person name="Villalobos L.I.A.C."/>
            <person name="Clay J.M."/>
            <person name="Skokan R."/>
            <person name="Toyoda A."/>
            <person name="Suzuki Y."/>
            <person name="Kagoshima H."/>
            <person name="Schijlen E."/>
            <person name="Tajeshwar N."/>
            <person name="Catarino B."/>
            <person name="Hetherington A.J."/>
            <person name="Saltykova A."/>
            <person name="Bonnot C."/>
            <person name="Breuninger H."/>
            <person name="Symeonidi A."/>
            <person name="Radhakrishnan G.V."/>
            <person name="Van Nieuwerburgh F."/>
            <person name="Deforce D."/>
            <person name="Chang C."/>
            <person name="Karol K.G."/>
            <person name="Hedrich R."/>
            <person name="Ulvskov P."/>
            <person name="Glockner G."/>
            <person name="Delwiche C.F."/>
            <person name="Petrasek J."/>
            <person name="Van de Peer Y."/>
            <person name="Friml J."/>
            <person name="Beilby M."/>
            <person name="Dolan L."/>
            <person name="Kohara Y."/>
            <person name="Sugano S."/>
            <person name="Fujiyama A."/>
            <person name="Delaux P.-M."/>
            <person name="Quint M."/>
            <person name="TheiBen G."/>
            <person name="Hagemann M."/>
            <person name="Harholt J."/>
            <person name="Dunand C."/>
            <person name="Zachgo S."/>
            <person name="Langdale J."/>
            <person name="Maumus F."/>
            <person name="Straeten D.V.D."/>
            <person name="Gould S.B."/>
            <person name="Rensing S.A."/>
        </authorList>
    </citation>
    <scope>NUCLEOTIDE SEQUENCE [LARGE SCALE GENOMIC DNA]</scope>
    <source>
        <strain evidence="6 7">S276</strain>
    </source>
</reference>
<dbReference type="Gene3D" id="3.30.30.30">
    <property type="match status" value="1"/>
</dbReference>
<evidence type="ECO:0000313" key="7">
    <source>
        <dbReference type="Proteomes" id="UP000265515"/>
    </source>
</evidence>
<feature type="region of interest" description="Disordered" evidence="5">
    <location>
        <begin position="557"/>
        <end position="584"/>
    </location>
</feature>
<gene>
    <name evidence="6" type="ORF">CBR_g50113</name>
</gene>
<dbReference type="GO" id="GO:0005524">
    <property type="term" value="F:ATP binding"/>
    <property type="evidence" value="ECO:0007669"/>
    <property type="project" value="UniProtKB-KW"/>
</dbReference>
<dbReference type="Pfam" id="PF00012">
    <property type="entry name" value="HSP70"/>
    <property type="match status" value="1"/>
</dbReference>
<protein>
    <submittedName>
        <fullName evidence="6">Uncharacterized protein</fullName>
    </submittedName>
</protein>
<dbReference type="OrthoDB" id="434160at2759"/>
<evidence type="ECO:0000256" key="4">
    <source>
        <dbReference type="RuleBase" id="RU003322"/>
    </source>
</evidence>
<dbReference type="PROSITE" id="PS00297">
    <property type="entry name" value="HSP70_1"/>
    <property type="match status" value="1"/>
</dbReference>
<dbReference type="GO" id="GO:0140662">
    <property type="term" value="F:ATP-dependent protein folding chaperone"/>
    <property type="evidence" value="ECO:0007669"/>
    <property type="project" value="InterPro"/>
</dbReference>
<dbReference type="InterPro" id="IPR018181">
    <property type="entry name" value="Heat_shock_70_CS"/>
</dbReference>
<dbReference type="Gene3D" id="2.60.34.10">
    <property type="entry name" value="Substrate Binding Domain Of DNAk, Chain A, domain 1"/>
    <property type="match status" value="1"/>
</dbReference>
<dbReference type="STRING" id="69332.A0A388M654"/>
<accession>A0A388M654</accession>
<dbReference type="AlphaFoldDB" id="A0A388M654"/>
<dbReference type="PROSITE" id="PS01036">
    <property type="entry name" value="HSP70_3"/>
    <property type="match status" value="1"/>
</dbReference>
<dbReference type="SUPFAM" id="SSF53067">
    <property type="entry name" value="Actin-like ATPase domain"/>
    <property type="match status" value="2"/>
</dbReference>
<dbReference type="InterPro" id="IPR043129">
    <property type="entry name" value="ATPase_NBD"/>
</dbReference>
<keyword evidence="2 4" id="KW-0547">Nucleotide-binding</keyword>
<dbReference type="FunFam" id="3.30.30.30:FF:000005">
    <property type="entry name" value="Heat shock protein ssb1"/>
    <property type="match status" value="1"/>
</dbReference>
<dbReference type="Gene3D" id="3.90.640.10">
    <property type="entry name" value="Actin, Chain A, domain 4"/>
    <property type="match status" value="1"/>
</dbReference>
<dbReference type="SUPFAM" id="SSF100920">
    <property type="entry name" value="Heat shock protein 70kD (HSP70), peptide-binding domain"/>
    <property type="match status" value="1"/>
</dbReference>
<organism evidence="6 7">
    <name type="scientific">Chara braunii</name>
    <name type="common">Braun's stonewort</name>
    <dbReference type="NCBI Taxonomy" id="69332"/>
    <lineage>
        <taxon>Eukaryota</taxon>
        <taxon>Viridiplantae</taxon>
        <taxon>Streptophyta</taxon>
        <taxon>Charophyceae</taxon>
        <taxon>Charales</taxon>
        <taxon>Characeae</taxon>
        <taxon>Chara</taxon>
    </lineage>
</organism>
<evidence type="ECO:0000256" key="2">
    <source>
        <dbReference type="ARBA" id="ARBA00022741"/>
    </source>
</evidence>
<dbReference type="InterPro" id="IPR013126">
    <property type="entry name" value="Hsp_70_fam"/>
</dbReference>
<feature type="compositionally biased region" description="Basic and acidic residues" evidence="5">
    <location>
        <begin position="557"/>
        <end position="572"/>
    </location>
</feature>
<comment type="subcellular location">
    <subcellularLocation>
        <location evidence="1">Endoplasmic reticulum lumen</location>
    </subcellularLocation>
</comment>
<dbReference type="FunFam" id="3.90.640.10:FF:000003">
    <property type="entry name" value="Molecular chaperone DnaK"/>
    <property type="match status" value="1"/>
</dbReference>
<sequence>MADIRAEDSARTDGGQRESIPIGIDLGTSFCCVGAMANGKVEIIPNLEGKRITPSYVGFSKEDRWVGEAAKAQYVKSPKNTFFEVKRLIGRKFIDTEVTRDAKRWQFELREGQKGGVVLWADSVQKEFTPEEISAHLLVHMKEIAEKFFTTGDGAPIIKDAVITVPAYFNDAQRQATKDAATIAGLNVLELMNEPTAAALVFAHEKVFRAGKRTVLVFDLGGGTFDVSIMTVDEFAFVGVALAGDAHLGGADFDGRLIDYVSSEFERKVPGSNPRATVKLRRKIREACIQAKIDLSQMHATNIMIENGDDDFELKITRAKFEELNMDLFQKCIDCVERALIDAQLTKEQVTDVVLVGGSSRIPYVQDLLERLMGLKPLMCVHADEAVARGATIQASFRIAKFTQAERPKAPVAPPPQLTDVVPFSIGLDLNNGKMRVLIPKNTKRPAEGKCTLITSRDNQTSMLFPVYQGENEFAVDNVYLGSFTLAGFEPAPRGKASAEVTFSVDENGILSATAEAKTGNVPGRTASVKITADKGRLSDEQMAGIVHSVEEYNRRDRANQARAQEEYERDRTRVRHGSSLVVR</sequence>
<dbReference type="Proteomes" id="UP000265515">
    <property type="component" value="Unassembled WGS sequence"/>
</dbReference>
<dbReference type="PROSITE" id="PS00329">
    <property type="entry name" value="HSP70_2"/>
    <property type="match status" value="1"/>
</dbReference>
<dbReference type="InterPro" id="IPR029047">
    <property type="entry name" value="HSP70_peptide-bd_sf"/>
</dbReference>
<evidence type="ECO:0000256" key="3">
    <source>
        <dbReference type="ARBA" id="ARBA00022840"/>
    </source>
</evidence>
<dbReference type="EMBL" id="BFEA01000779">
    <property type="protein sequence ID" value="GBG90020.1"/>
    <property type="molecule type" value="Genomic_DNA"/>
</dbReference>
<evidence type="ECO:0000256" key="1">
    <source>
        <dbReference type="ARBA" id="ARBA00004319"/>
    </source>
</evidence>
<evidence type="ECO:0000313" key="6">
    <source>
        <dbReference type="EMBL" id="GBG90020.1"/>
    </source>
</evidence>
<comment type="similarity">
    <text evidence="4">Belongs to the heat shock protein 70 family.</text>
</comment>
<dbReference type="PANTHER" id="PTHR19375">
    <property type="entry name" value="HEAT SHOCK PROTEIN 70KDA"/>
    <property type="match status" value="1"/>
</dbReference>
<keyword evidence="3 4" id="KW-0067">ATP-binding</keyword>
<dbReference type="PRINTS" id="PR00301">
    <property type="entry name" value="HEATSHOCK70"/>
</dbReference>
<name>A0A388M654_CHABU</name>
<evidence type="ECO:0000256" key="5">
    <source>
        <dbReference type="SAM" id="MobiDB-lite"/>
    </source>
</evidence>
<dbReference type="Gene3D" id="3.30.420.40">
    <property type="match status" value="2"/>
</dbReference>
<dbReference type="CDD" id="cd24028">
    <property type="entry name" value="ASKHA_NBD_HSP70_HSPA1-like"/>
    <property type="match status" value="1"/>
</dbReference>
<dbReference type="GO" id="GO:0005788">
    <property type="term" value="C:endoplasmic reticulum lumen"/>
    <property type="evidence" value="ECO:0007669"/>
    <property type="project" value="UniProtKB-SubCell"/>
</dbReference>
<keyword evidence="7" id="KW-1185">Reference proteome</keyword>
<dbReference type="Gramene" id="GBG90020">
    <property type="protein sequence ID" value="GBG90020"/>
    <property type="gene ID" value="CBR_g50113"/>
</dbReference>
<comment type="caution">
    <text evidence="6">The sequence shown here is derived from an EMBL/GenBank/DDBJ whole genome shotgun (WGS) entry which is preliminary data.</text>
</comment>
<proteinExistence type="inferred from homology"/>